<name>A0A2Z2MJ48_9EURY</name>
<organism evidence="1 2">
    <name type="scientific">Thermococcus siculi</name>
    <dbReference type="NCBI Taxonomy" id="72803"/>
    <lineage>
        <taxon>Archaea</taxon>
        <taxon>Methanobacteriati</taxon>
        <taxon>Methanobacteriota</taxon>
        <taxon>Thermococci</taxon>
        <taxon>Thermococcales</taxon>
        <taxon>Thermococcaceae</taxon>
        <taxon>Thermococcus</taxon>
    </lineage>
</organism>
<dbReference type="PIRSF" id="PIRSF006601">
    <property type="entry name" value="ATPase_UCP006601"/>
    <property type="match status" value="1"/>
</dbReference>
<accession>A0A2Z2MJ48</accession>
<dbReference type="PANTHER" id="PTHR43169:SF1">
    <property type="entry name" value="ATPASE, PP-LOOP SUPERFAMILY-RELATED"/>
    <property type="match status" value="1"/>
</dbReference>
<dbReference type="RefSeq" id="WP_088855034.1">
    <property type="nucleotide sequence ID" value="NZ_CP015103.1"/>
</dbReference>
<sequence>MIGTVENDFVKRYRLEYNLEALERVRTEIGGRAYSRLRALVEYRLTGREFDRSPVDVKVALAFSAGSDSTATLKILRWAGFEVVPVTAKLPQMRGPVIEKARKAGAVFVDVPGYLEKIRSQIEKGAPICGRCHSMVMTAVEDYARERGIKILASGDLLSSGLISIYERDGLVILNLPAFLALDKGEIIEIIGGKYDLKFGCPLLWELFSRAPSTKRLAIQRVLRETRARALKPEMAEELILDILSR</sequence>
<protein>
    <submittedName>
        <fullName evidence="1">ATPase</fullName>
    </submittedName>
</protein>
<gene>
    <name evidence="1" type="ORF">A3L11_00500</name>
</gene>
<evidence type="ECO:0000313" key="1">
    <source>
        <dbReference type="EMBL" id="ASJ07788.1"/>
    </source>
</evidence>
<reference evidence="1 2" key="1">
    <citation type="submission" date="2016-04" db="EMBL/GenBank/DDBJ databases">
        <title>Complete genome sequence of Thermococcus siculi type strain RG-20.</title>
        <authorList>
            <person name="Oger P.M."/>
        </authorList>
    </citation>
    <scope>NUCLEOTIDE SEQUENCE [LARGE SCALE GENOMIC DNA]</scope>
    <source>
        <strain evidence="1 2">RG-20</strain>
    </source>
</reference>
<evidence type="ECO:0000313" key="2">
    <source>
        <dbReference type="Proteomes" id="UP000250125"/>
    </source>
</evidence>
<dbReference type="AlphaFoldDB" id="A0A2Z2MJ48"/>
<dbReference type="Gene3D" id="3.40.50.620">
    <property type="entry name" value="HUPs"/>
    <property type="match status" value="1"/>
</dbReference>
<dbReference type="OrthoDB" id="85793at2157"/>
<dbReference type="SUPFAM" id="SSF52402">
    <property type="entry name" value="Adenine nucleotide alpha hydrolases-like"/>
    <property type="match status" value="1"/>
</dbReference>
<proteinExistence type="predicted"/>
<dbReference type="KEGG" id="tsl:A3L11_00500"/>
<keyword evidence="2" id="KW-1185">Reference proteome</keyword>
<dbReference type="Proteomes" id="UP000250125">
    <property type="component" value="Chromosome"/>
</dbReference>
<dbReference type="InterPro" id="IPR012096">
    <property type="entry name" value="ATPase_PP-loop_MJ1638"/>
</dbReference>
<dbReference type="InterPro" id="IPR052188">
    <property type="entry name" value="Ni-pincer_cofactor_biosynth"/>
</dbReference>
<dbReference type="EMBL" id="CP015103">
    <property type="protein sequence ID" value="ASJ07788.1"/>
    <property type="molecule type" value="Genomic_DNA"/>
</dbReference>
<dbReference type="PANTHER" id="PTHR43169">
    <property type="entry name" value="EXSB FAMILY PROTEIN"/>
    <property type="match status" value="1"/>
</dbReference>
<dbReference type="InterPro" id="IPR014729">
    <property type="entry name" value="Rossmann-like_a/b/a_fold"/>
</dbReference>
<dbReference type="GeneID" id="33316673"/>